<organism evidence="1">
    <name type="scientific">hydrothermal vent metagenome</name>
    <dbReference type="NCBI Taxonomy" id="652676"/>
    <lineage>
        <taxon>unclassified sequences</taxon>
        <taxon>metagenomes</taxon>
        <taxon>ecological metagenomes</taxon>
    </lineage>
</organism>
<sequence length="138" mass="15000">MKKLFSFGILFATFNLLAQGPPITVGTPVMLGLEGGGIRTFGKFISKENANIYIQPFAIPYNITPKFQVGTILPFVFKTPKSSSTVGGFGDMAIFAKYQLYKKDGKAKTFRILGTIKQTFPTGKTSSSPPIGSDLYQT</sequence>
<gene>
    <name evidence="1" type="ORF">MNBD_BACTEROID05-1111</name>
</gene>
<evidence type="ECO:0000313" key="1">
    <source>
        <dbReference type="EMBL" id="VAW11540.1"/>
    </source>
</evidence>
<reference evidence="1" key="1">
    <citation type="submission" date="2018-06" db="EMBL/GenBank/DDBJ databases">
        <authorList>
            <person name="Zhirakovskaya E."/>
        </authorList>
    </citation>
    <scope>NUCLEOTIDE SEQUENCE</scope>
</reference>
<protein>
    <submittedName>
        <fullName evidence="1">Uncharacterized protein</fullName>
    </submittedName>
</protein>
<dbReference type="AlphaFoldDB" id="A0A3B0T3N1"/>
<feature type="non-terminal residue" evidence="1">
    <location>
        <position position="138"/>
    </location>
</feature>
<dbReference type="EMBL" id="UOEN01000022">
    <property type="protein sequence ID" value="VAW11540.1"/>
    <property type="molecule type" value="Genomic_DNA"/>
</dbReference>
<accession>A0A3B0T3N1</accession>
<name>A0A3B0T3N1_9ZZZZ</name>
<proteinExistence type="predicted"/>